<keyword evidence="4" id="KW-0812">Transmembrane</keyword>
<organism evidence="5 8">
    <name type="scientific">Adineta ricciae</name>
    <name type="common">Rotifer</name>
    <dbReference type="NCBI Taxonomy" id="249248"/>
    <lineage>
        <taxon>Eukaryota</taxon>
        <taxon>Metazoa</taxon>
        <taxon>Spiralia</taxon>
        <taxon>Gnathifera</taxon>
        <taxon>Rotifera</taxon>
        <taxon>Eurotatoria</taxon>
        <taxon>Bdelloidea</taxon>
        <taxon>Adinetida</taxon>
        <taxon>Adinetidae</taxon>
        <taxon>Adineta</taxon>
    </lineage>
</organism>
<keyword evidence="7" id="KW-1185">Reference proteome</keyword>
<evidence type="ECO:0000256" key="1">
    <source>
        <dbReference type="ARBA" id="ARBA00022729"/>
    </source>
</evidence>
<dbReference type="Proteomes" id="UP000663852">
    <property type="component" value="Unassembled WGS sequence"/>
</dbReference>
<dbReference type="EMBL" id="CAJNOR010007003">
    <property type="protein sequence ID" value="CAF1608521.1"/>
    <property type="molecule type" value="Genomic_DNA"/>
</dbReference>
<dbReference type="InterPro" id="IPR013517">
    <property type="entry name" value="FG-GAP"/>
</dbReference>
<accession>A0A815UUL0</accession>
<feature type="transmembrane region" description="Helical" evidence="4">
    <location>
        <begin position="54"/>
        <end position="77"/>
    </location>
</feature>
<keyword evidence="4" id="KW-1133">Transmembrane helix</keyword>
<proteinExistence type="predicted"/>
<dbReference type="Gene3D" id="2.30.30.100">
    <property type="match status" value="3"/>
</dbReference>
<evidence type="ECO:0000313" key="8">
    <source>
        <dbReference type="Proteomes" id="UP000663852"/>
    </source>
</evidence>
<keyword evidence="2" id="KW-0677">Repeat</keyword>
<dbReference type="EMBL" id="CAJNOJ010000798">
    <property type="protein sequence ID" value="CAF1523841.1"/>
    <property type="molecule type" value="Genomic_DNA"/>
</dbReference>
<name>A0A815UUL0_ADIRI</name>
<gene>
    <name evidence="5" type="ORF">EDS130_LOCUS44064</name>
    <name evidence="6" type="ORF">XAT740_LOCUS48598</name>
</gene>
<dbReference type="InterPro" id="IPR013519">
    <property type="entry name" value="Int_alpha_beta-p"/>
</dbReference>
<evidence type="ECO:0000256" key="3">
    <source>
        <dbReference type="ARBA" id="ARBA00023180"/>
    </source>
</evidence>
<dbReference type="SUPFAM" id="SSF69318">
    <property type="entry name" value="Integrin alpha N-terminal domain"/>
    <property type="match status" value="5"/>
</dbReference>
<evidence type="ECO:0008006" key="9">
    <source>
        <dbReference type="Google" id="ProtNLM"/>
    </source>
</evidence>
<dbReference type="Gene3D" id="2.130.10.130">
    <property type="entry name" value="Integrin alpha, N-terminal"/>
    <property type="match status" value="6"/>
</dbReference>
<protein>
    <recommendedName>
        <fullName evidence="9">FG-GAP repeat protein</fullName>
    </recommendedName>
</protein>
<evidence type="ECO:0000256" key="4">
    <source>
        <dbReference type="SAM" id="Phobius"/>
    </source>
</evidence>
<evidence type="ECO:0000313" key="6">
    <source>
        <dbReference type="EMBL" id="CAF1608521.1"/>
    </source>
</evidence>
<dbReference type="SMART" id="SM00191">
    <property type="entry name" value="Int_alpha"/>
    <property type="match status" value="6"/>
</dbReference>
<dbReference type="InterPro" id="IPR028994">
    <property type="entry name" value="Integrin_alpha_N"/>
</dbReference>
<evidence type="ECO:0000313" key="5">
    <source>
        <dbReference type="EMBL" id="CAF1523841.1"/>
    </source>
</evidence>
<dbReference type="Pfam" id="PF13517">
    <property type="entry name" value="FG-GAP_3"/>
    <property type="match status" value="11"/>
</dbReference>
<sequence length="1506" mass="164604">MATVKEIIPVEEHISTIYKRSLNSPRGLATLNDTRSSFNSIFLIKHYLNHFKRILISTLFVIISITIGVVIVIYNIYKPPNPICLFTFKTIITNSDSINSRPISIVFGDFNNDKILDVIASNSAINNIGIFIGDGIGGFMSPYFHSMETSSYPRSLAVSDFNKDNHLDVVVANFYSHTLDILLGNGHGNFTKHVSYFTGVAQPFYVTVSDINHDNHSDIIVINYGTNTLDIYLGTNNVNFERSISYSTGYDSIPYYVVIVDLNDDTWLDIIVANHGTNTIGIFFGYGNGNFSNQIIFSTYPELHPYSLVVADFNNDKYLDIIVAYFDTNNIGIFLGNKDGTFKNNDLIPVGVNGPIHMVMSDFNNDAELDIAVSLSNNNMIKIFLGFGNGSFRNSNSYMTGYESYPFSIIVEDFNRDNRSDLLVVNNGTNNIGVFLGYDPGAFQNQITYETDLNPRSIALADFNNDTYLDFVIANYKSHNVGVFLGLGDGNFTKQITYSSGTLSGPYSVAVNDMNNDNQLDIVTANFDSSTMGILFNRGNTIFANATTYSTGTNTGTSSVVIGNLNNDQWLDIAVTNYYGDNIGIFFGLGYEIFSNQISYSTGIFSGPIAINVGDFDNDKNVDIVVANSVVNTAGIFYGFGNGTFTQQIEYSTGFFARPYSIAVNDLNKDGLLDIVVANRHSDAVGILFGIGNRKFATVVTYKTGSYYTPYSVDIGDFNNDDCFDIVAANRDVSKISIFLGLGNGTFHDQIIYSLPDDSRPSCVITGDLNNDHRSDLIIANTNKNNAGIYLSYDNGALMDQRVYSTGSAARPMSVAVGDFDNDKRPDVAVANFGTNTIDIRTQSNTGNFENQRIYSTGSNSNPISIATGHFNKDNWLDIVVANYASSTIDIFLGFGNRTFSNQFTYSTGTNAFPLSVTVADLNHDNLSDIVVANSNVNYIGVFLADTYTLLKNPIMYSTGSITGPYFINAADFNHDNYTDIVAANYVTNNIGIFFGTENGTFTNLTNYSTGSIPRSIAIGDLNNDNHLDIVVSNSGSDSIGILFGYSNGSFAQQMVYSTGISSNPYFVVLNDLNNDERLDIVVANNGMGSFGIFFGLGNGTFTNQIVYSMDFSSKPYSIAIGDLNNDNYSDIVVANYGDVTIAIFLGLGNGTFTSPITYKTGTNYGPCFVTLNYFNNDKYLDIAIANYDDSNIGIFLGFGNGTFSNQAKYSTGAGTCPYAVLAGDFNNDYQIDLAAVTYYGNTIDIFLGFGNGIFGEKVSYWIRDGSLALSLILADFNNDKLLDVAVANSGTSDISIFLGYCCEPFRNQITYDTGDSSYPHSTILSDLNNDYNFDIIVANYGTNNIGILFGLTNGSFEEQKTYLITSDYFPHAIASADLNNDGWQDIIIAGHNTNLIIVFLGIGNGYFTSYTSYSIGISVHMSAVVIGDLNKDNKLDIIVSNDGTNNIAILYGYQNGTFSSVDVYSTGYGSLPSALATSDLNNDTQLDILIPHQGKNTVEIFSKFC</sequence>
<evidence type="ECO:0000256" key="2">
    <source>
        <dbReference type="ARBA" id="ARBA00022737"/>
    </source>
</evidence>
<keyword evidence="1" id="KW-0732">Signal</keyword>
<keyword evidence="3" id="KW-0325">Glycoprotein</keyword>
<comment type="caution">
    <text evidence="5">The sequence shown here is derived from an EMBL/GenBank/DDBJ whole genome shotgun (WGS) entry which is preliminary data.</text>
</comment>
<dbReference type="OrthoDB" id="10022113at2759"/>
<dbReference type="Proteomes" id="UP000663828">
    <property type="component" value="Unassembled WGS sequence"/>
</dbReference>
<keyword evidence="4" id="KW-0472">Membrane</keyword>
<dbReference type="PANTHER" id="PTHR46580:SF4">
    <property type="entry name" value="ATP_GTP-BINDING PROTEIN"/>
    <property type="match status" value="1"/>
</dbReference>
<evidence type="ECO:0000313" key="7">
    <source>
        <dbReference type="Proteomes" id="UP000663828"/>
    </source>
</evidence>
<reference evidence="5" key="1">
    <citation type="submission" date="2021-02" db="EMBL/GenBank/DDBJ databases">
        <authorList>
            <person name="Nowell W R."/>
        </authorList>
    </citation>
    <scope>NUCLEOTIDE SEQUENCE</scope>
</reference>
<dbReference type="PANTHER" id="PTHR46580">
    <property type="entry name" value="SENSOR KINASE-RELATED"/>
    <property type="match status" value="1"/>
</dbReference>